<reference evidence="2 3" key="1">
    <citation type="submission" date="2016-10" db="EMBL/GenBank/DDBJ databases">
        <authorList>
            <person name="de Groot N.N."/>
        </authorList>
    </citation>
    <scope>NUCLEOTIDE SEQUENCE [LARGE SCALE GENOMIC DNA]</scope>
    <source>
        <strain evidence="2 3">DSM 24956</strain>
    </source>
</reference>
<sequence>MSEKIKKFIPIVILLAIITALLTYRKLAQEQLFLENWLTLYALALLVIFPIAAVLIPTLNKLIEKLLGNKHLVIQGFAYVIPMISIIGTLMTGLSVVVLRNYQNSNQFFQLYSSELINNLPIFMVMVLVVGGIVKPIVTKRKLAVKN</sequence>
<feature type="transmembrane region" description="Helical" evidence="1">
    <location>
        <begin position="77"/>
        <end position="99"/>
    </location>
</feature>
<feature type="transmembrane region" description="Helical" evidence="1">
    <location>
        <begin position="38"/>
        <end position="56"/>
    </location>
</feature>
<keyword evidence="1" id="KW-0472">Membrane</keyword>
<keyword evidence="1" id="KW-1133">Transmembrane helix</keyword>
<organism evidence="2 3">
    <name type="scientific">Lutibacter oricola</name>
    <dbReference type="NCBI Taxonomy" id="762486"/>
    <lineage>
        <taxon>Bacteria</taxon>
        <taxon>Pseudomonadati</taxon>
        <taxon>Bacteroidota</taxon>
        <taxon>Flavobacteriia</taxon>
        <taxon>Flavobacteriales</taxon>
        <taxon>Flavobacteriaceae</taxon>
        <taxon>Lutibacter</taxon>
    </lineage>
</organism>
<gene>
    <name evidence="2" type="ORF">SAMN05444411_10167</name>
</gene>
<dbReference type="EMBL" id="FNNJ01000001">
    <property type="protein sequence ID" value="SDW09813.1"/>
    <property type="molecule type" value="Genomic_DNA"/>
</dbReference>
<evidence type="ECO:0000313" key="2">
    <source>
        <dbReference type="EMBL" id="SDW09813.1"/>
    </source>
</evidence>
<dbReference type="Pfam" id="PF11391">
    <property type="entry name" value="DUF2798"/>
    <property type="match status" value="1"/>
</dbReference>
<accession>A0A1H2QRH8</accession>
<keyword evidence="3" id="KW-1185">Reference proteome</keyword>
<dbReference type="Proteomes" id="UP000199595">
    <property type="component" value="Unassembled WGS sequence"/>
</dbReference>
<keyword evidence="1" id="KW-0812">Transmembrane</keyword>
<dbReference type="AlphaFoldDB" id="A0A1H2QRH8"/>
<evidence type="ECO:0000256" key="1">
    <source>
        <dbReference type="SAM" id="Phobius"/>
    </source>
</evidence>
<feature type="transmembrane region" description="Helical" evidence="1">
    <location>
        <begin position="119"/>
        <end position="138"/>
    </location>
</feature>
<dbReference type="InterPro" id="IPR021529">
    <property type="entry name" value="DUF2798"/>
</dbReference>
<dbReference type="RefSeq" id="WP_175454716.1">
    <property type="nucleotide sequence ID" value="NZ_FNNJ01000001.1"/>
</dbReference>
<proteinExistence type="predicted"/>
<evidence type="ECO:0000313" key="3">
    <source>
        <dbReference type="Proteomes" id="UP000199595"/>
    </source>
</evidence>
<protein>
    <submittedName>
        <fullName evidence="2">Uncharacterized protein</fullName>
    </submittedName>
</protein>
<name>A0A1H2QRH8_9FLAO</name>
<dbReference type="STRING" id="762486.SAMN05444411_10167"/>